<proteinExistence type="predicted"/>
<reference evidence="1 2" key="1">
    <citation type="submission" date="2023-02" db="EMBL/GenBank/DDBJ databases">
        <title>LHISI_Scaffold_Assembly.</title>
        <authorList>
            <person name="Stuart O.P."/>
            <person name="Cleave R."/>
            <person name="Magrath M.J.L."/>
            <person name="Mikheyev A.S."/>
        </authorList>
    </citation>
    <scope>NUCLEOTIDE SEQUENCE [LARGE SCALE GENOMIC DNA]</scope>
    <source>
        <strain evidence="1">Daus_M_001</strain>
        <tissue evidence="1">Leg muscle</tissue>
    </source>
</reference>
<dbReference type="Proteomes" id="UP001159363">
    <property type="component" value="Chromosome 3"/>
</dbReference>
<dbReference type="EMBL" id="JARBHB010000003">
    <property type="protein sequence ID" value="KAJ8888533.1"/>
    <property type="molecule type" value="Genomic_DNA"/>
</dbReference>
<organism evidence="1 2">
    <name type="scientific">Dryococelus australis</name>
    <dbReference type="NCBI Taxonomy" id="614101"/>
    <lineage>
        <taxon>Eukaryota</taxon>
        <taxon>Metazoa</taxon>
        <taxon>Ecdysozoa</taxon>
        <taxon>Arthropoda</taxon>
        <taxon>Hexapoda</taxon>
        <taxon>Insecta</taxon>
        <taxon>Pterygota</taxon>
        <taxon>Neoptera</taxon>
        <taxon>Polyneoptera</taxon>
        <taxon>Phasmatodea</taxon>
        <taxon>Verophasmatodea</taxon>
        <taxon>Anareolatae</taxon>
        <taxon>Phasmatidae</taxon>
        <taxon>Eurycanthinae</taxon>
        <taxon>Dryococelus</taxon>
    </lineage>
</organism>
<protein>
    <submittedName>
        <fullName evidence="1">Uncharacterized protein</fullName>
    </submittedName>
</protein>
<accession>A0ABQ9HXK4</accession>
<keyword evidence="2" id="KW-1185">Reference proteome</keyword>
<gene>
    <name evidence="1" type="ORF">PR048_008024</name>
</gene>
<evidence type="ECO:0000313" key="1">
    <source>
        <dbReference type="EMBL" id="KAJ8888533.1"/>
    </source>
</evidence>
<name>A0ABQ9HXK4_9NEOP</name>
<sequence>MHVFCSQPWSRDSSRAQWVKCMMCSNWTHVECSGMGKYNYPPATPKLRRISSKREQIFFQTNSKAVLTSHGDHLSFASAAATWEVTPRTQYTSDFRPTTKHPRRGVLKPVTHGSLSCTRSKYASLTQANKDSPHLDLETGGCIWLVWITTRDTPKAASSSLPDVPTWKLLPTSLAAVVERPPTLASRRPISFPCFELANWPPSSFSGGCLVVLQSLDAIPGVTSSVGHSYARLYCIMYRYADVNCALVVCYRRGRRRLDQRSLGAVKRRIKQKKKEFYVLGPSGVQKRSASTEALKAGAEEKCGTTEWNVRGRNQARTCLLTRKDKKKKYYTATYTECNTATSCDYCHKRAFEMATPRNRNHCPIRGLSLTHHMVYQQQYGNVPGKHITWSIGSNMGTYLENTSHGLPAAIWERAWKIKYPKADVKYEELRRSAQQASCEFHLGWRHMEKDTCHCSALPSYRCGITRHGLIPWLVEGILAYRSLGNASPYCGNWLS</sequence>
<evidence type="ECO:0000313" key="2">
    <source>
        <dbReference type="Proteomes" id="UP001159363"/>
    </source>
</evidence>
<comment type="caution">
    <text evidence="1">The sequence shown here is derived from an EMBL/GenBank/DDBJ whole genome shotgun (WGS) entry which is preliminary data.</text>
</comment>